<dbReference type="Gene3D" id="3.40.50.1110">
    <property type="entry name" value="SGNH hydrolase"/>
    <property type="match status" value="1"/>
</dbReference>
<dbReference type="InterPro" id="IPR013830">
    <property type="entry name" value="SGNH_hydro"/>
</dbReference>
<dbReference type="RefSeq" id="WP_344957119.1">
    <property type="nucleotide sequence ID" value="NZ_BAAAZG010000059.1"/>
</dbReference>
<comment type="caution">
    <text evidence="3">The sequence shown here is derived from an EMBL/GenBank/DDBJ whole genome shotgun (WGS) entry which is preliminary data.</text>
</comment>
<evidence type="ECO:0000259" key="2">
    <source>
        <dbReference type="Pfam" id="PF13472"/>
    </source>
</evidence>
<keyword evidence="4" id="KW-1185">Reference proteome</keyword>
<dbReference type="Proteomes" id="UP001500683">
    <property type="component" value="Unassembled WGS sequence"/>
</dbReference>
<dbReference type="PANTHER" id="PTHR30383">
    <property type="entry name" value="THIOESTERASE 1/PROTEASE 1/LYSOPHOSPHOLIPASE L1"/>
    <property type="match status" value="1"/>
</dbReference>
<evidence type="ECO:0000256" key="1">
    <source>
        <dbReference type="SAM" id="MobiDB-lite"/>
    </source>
</evidence>
<evidence type="ECO:0000313" key="3">
    <source>
        <dbReference type="EMBL" id="GAA4099246.1"/>
    </source>
</evidence>
<feature type="domain" description="SGNH hydrolase-type esterase" evidence="2">
    <location>
        <begin position="46"/>
        <end position="219"/>
    </location>
</feature>
<dbReference type="PANTHER" id="PTHR30383:SF5">
    <property type="entry name" value="SGNH HYDROLASE-TYPE ESTERASE DOMAIN-CONTAINING PROTEIN"/>
    <property type="match status" value="1"/>
</dbReference>
<feature type="compositionally biased region" description="Low complexity" evidence="1">
    <location>
        <begin position="251"/>
        <end position="262"/>
    </location>
</feature>
<reference evidence="4" key="1">
    <citation type="journal article" date="2019" name="Int. J. Syst. Evol. Microbiol.">
        <title>The Global Catalogue of Microorganisms (GCM) 10K type strain sequencing project: providing services to taxonomists for standard genome sequencing and annotation.</title>
        <authorList>
            <consortium name="The Broad Institute Genomics Platform"/>
            <consortium name="The Broad Institute Genome Sequencing Center for Infectious Disease"/>
            <person name="Wu L."/>
            <person name="Ma J."/>
        </authorList>
    </citation>
    <scope>NUCLEOTIDE SEQUENCE [LARGE SCALE GENOMIC DNA]</scope>
    <source>
        <strain evidence="4">JCM 16702</strain>
    </source>
</reference>
<dbReference type="CDD" id="cd00229">
    <property type="entry name" value="SGNH_hydrolase"/>
    <property type="match status" value="1"/>
</dbReference>
<sequence length="262" mass="27978">MSRRVLSALVVLLALGLAGTAATYLRSGSTSARKTAPPPPPPVVYVLGDSFTTGIRGLTSQQAYAGQAARLLGWQVVIGGRVGSGFAEPGPAKQRYDALFTRQFAWRPAPDMMLVSGGHNDVLTPARHVRRRTVQLIRRIRAQWPGTHLVIMGPTWGRDVGAKAVRVRDTIRAAAASEHVPFIDPIGQRWFTGNRKKGTGNAVHYIRADNIHPNLAGNRHMAARLVTNLRALGLARPVRGRPATPAPATPAPAGTPTAATTP</sequence>
<gene>
    <name evidence="3" type="ORF">GCM10022214_75090</name>
</gene>
<name>A0ABP7WYI6_9ACTN</name>
<evidence type="ECO:0000313" key="4">
    <source>
        <dbReference type="Proteomes" id="UP001500683"/>
    </source>
</evidence>
<accession>A0ABP7WYI6</accession>
<dbReference type="EMBL" id="BAAAZG010000059">
    <property type="protein sequence ID" value="GAA4099246.1"/>
    <property type="molecule type" value="Genomic_DNA"/>
</dbReference>
<organism evidence="3 4">
    <name type="scientific">Actinomadura miaoliensis</name>
    <dbReference type="NCBI Taxonomy" id="430685"/>
    <lineage>
        <taxon>Bacteria</taxon>
        <taxon>Bacillati</taxon>
        <taxon>Actinomycetota</taxon>
        <taxon>Actinomycetes</taxon>
        <taxon>Streptosporangiales</taxon>
        <taxon>Thermomonosporaceae</taxon>
        <taxon>Actinomadura</taxon>
    </lineage>
</organism>
<dbReference type="InterPro" id="IPR051532">
    <property type="entry name" value="Ester_Hydrolysis_Enzymes"/>
</dbReference>
<feature type="region of interest" description="Disordered" evidence="1">
    <location>
        <begin position="238"/>
        <end position="262"/>
    </location>
</feature>
<protein>
    <recommendedName>
        <fullName evidence="2">SGNH hydrolase-type esterase domain-containing protein</fullName>
    </recommendedName>
</protein>
<dbReference type="InterPro" id="IPR036514">
    <property type="entry name" value="SGNH_hydro_sf"/>
</dbReference>
<dbReference type="Pfam" id="PF13472">
    <property type="entry name" value="Lipase_GDSL_2"/>
    <property type="match status" value="1"/>
</dbReference>
<proteinExistence type="predicted"/>
<dbReference type="SUPFAM" id="SSF52266">
    <property type="entry name" value="SGNH hydrolase"/>
    <property type="match status" value="1"/>
</dbReference>